<dbReference type="Proteomes" id="UP000004477">
    <property type="component" value="Unassembled WGS sequence"/>
</dbReference>
<dbReference type="AlphaFoldDB" id="D1PH65"/>
<proteinExistence type="predicted"/>
<evidence type="ECO:0000313" key="2">
    <source>
        <dbReference type="Proteomes" id="UP000004477"/>
    </source>
</evidence>
<dbReference type="HOGENOM" id="CLU_3237607_0_0_10"/>
<organism evidence="1 2">
    <name type="scientific">Segatella copri DSM 18205</name>
    <dbReference type="NCBI Taxonomy" id="537011"/>
    <lineage>
        <taxon>Bacteria</taxon>
        <taxon>Pseudomonadati</taxon>
        <taxon>Bacteroidota</taxon>
        <taxon>Bacteroidia</taxon>
        <taxon>Bacteroidales</taxon>
        <taxon>Prevotellaceae</taxon>
        <taxon>Segatella</taxon>
    </lineage>
</organism>
<gene>
    <name evidence="1" type="ORF">PREVCOP_06585</name>
</gene>
<protein>
    <submittedName>
        <fullName evidence="1">Uncharacterized protein</fullName>
    </submittedName>
</protein>
<reference evidence="1" key="1">
    <citation type="submission" date="2009-11" db="EMBL/GenBank/DDBJ databases">
        <authorList>
            <person name="Weinstock G."/>
            <person name="Sodergren E."/>
            <person name="Clifton S."/>
            <person name="Fulton L."/>
            <person name="Fulton B."/>
            <person name="Courtney L."/>
            <person name="Fronick C."/>
            <person name="Harrison M."/>
            <person name="Strong C."/>
            <person name="Farmer C."/>
            <person name="Delahaunty K."/>
            <person name="Markovic C."/>
            <person name="Hall O."/>
            <person name="Minx P."/>
            <person name="Tomlinson C."/>
            <person name="Mitreva M."/>
            <person name="Nelson J."/>
            <person name="Hou S."/>
            <person name="Wollam A."/>
            <person name="Pepin K.H."/>
            <person name="Johnson M."/>
            <person name="Bhonagiri V."/>
            <person name="Nash W.E."/>
            <person name="Warren W."/>
            <person name="Chinwalla A."/>
            <person name="Mardis E.R."/>
            <person name="Wilson R.K."/>
        </authorList>
    </citation>
    <scope>NUCLEOTIDE SEQUENCE [LARGE SCALE GENOMIC DNA]</scope>
    <source>
        <strain evidence="1">DSM 18205</strain>
    </source>
</reference>
<keyword evidence="2" id="KW-1185">Reference proteome</keyword>
<name>D1PH65_9BACT</name>
<sequence>MNETKRLSILKDTAMQAEGYGSVNRRIRLRKLKNTTPQVKEDV</sequence>
<comment type="caution">
    <text evidence="1">The sequence shown here is derived from an EMBL/GenBank/DDBJ whole genome shotgun (WGS) entry which is preliminary data.</text>
</comment>
<accession>D1PH65</accession>
<dbReference type="PaxDb" id="537011-PREVCOP_06585"/>
<dbReference type="EMBL" id="ACBX02000049">
    <property type="protein sequence ID" value="EFB34019.1"/>
    <property type="molecule type" value="Genomic_DNA"/>
</dbReference>
<evidence type="ECO:0000313" key="1">
    <source>
        <dbReference type="EMBL" id="EFB34019.1"/>
    </source>
</evidence>